<accession>A0A1Z4ECR7</accession>
<evidence type="ECO:0000313" key="2">
    <source>
        <dbReference type="EMBL" id="BAX90754.1"/>
    </source>
</evidence>
<name>A0A1Z4ECR7_9MYCO</name>
<reference evidence="3" key="1">
    <citation type="submission" date="2017-06" db="EMBL/GenBank/DDBJ databases">
        <title>Complete Genome Sequence of Mycobacterium shigaense.</title>
        <authorList>
            <person name="Fukano H."/>
            <person name="Yoshida M."/>
            <person name="Kazumi Y."/>
            <person name="Ogura Y."/>
            <person name="Mitarai S."/>
            <person name="Hayashi T."/>
            <person name="Hoshino Y."/>
        </authorList>
    </citation>
    <scope>NUCLEOTIDE SEQUENCE [LARGE SCALE GENOMIC DNA]</scope>
    <source>
        <strain evidence="3">UN-152</strain>
    </source>
</reference>
<evidence type="ECO:0000256" key="1">
    <source>
        <dbReference type="SAM" id="MobiDB-lite"/>
    </source>
</evidence>
<sequence>MGIAASRPDTGRRGRSSNKSPIASSRPAAARGLGPPRVAHPVDDVEVEYVFNAKAGNRPRPAPES</sequence>
<gene>
    <name evidence="2" type="ORF">MSG_00590</name>
</gene>
<dbReference type="AlphaFoldDB" id="A0A1Z4ECR7"/>
<dbReference type="KEGG" id="mshg:MSG_00590"/>
<dbReference type="Proteomes" id="UP000217736">
    <property type="component" value="Chromosome"/>
</dbReference>
<evidence type="ECO:0000313" key="3">
    <source>
        <dbReference type="Proteomes" id="UP000217736"/>
    </source>
</evidence>
<feature type="region of interest" description="Disordered" evidence="1">
    <location>
        <begin position="1"/>
        <end position="42"/>
    </location>
</feature>
<feature type="compositionally biased region" description="Low complexity" evidence="1">
    <location>
        <begin position="20"/>
        <end position="31"/>
    </location>
</feature>
<organism evidence="2 3">
    <name type="scientific">Mycobacterium shigaense</name>
    <dbReference type="NCBI Taxonomy" id="722731"/>
    <lineage>
        <taxon>Bacteria</taxon>
        <taxon>Bacillati</taxon>
        <taxon>Actinomycetota</taxon>
        <taxon>Actinomycetes</taxon>
        <taxon>Mycobacteriales</taxon>
        <taxon>Mycobacteriaceae</taxon>
        <taxon>Mycobacterium</taxon>
        <taxon>Mycobacterium simiae complex</taxon>
    </lineage>
</organism>
<keyword evidence="3" id="KW-1185">Reference proteome</keyword>
<proteinExistence type="predicted"/>
<protein>
    <submittedName>
        <fullName evidence="2">Uncharacterized protein</fullName>
    </submittedName>
</protein>
<dbReference type="EMBL" id="AP018164">
    <property type="protein sequence ID" value="BAX90754.1"/>
    <property type="molecule type" value="Genomic_DNA"/>
</dbReference>